<proteinExistence type="predicted"/>
<reference evidence="3" key="2">
    <citation type="submission" date="2020-09" db="EMBL/GenBank/DDBJ databases">
        <authorList>
            <person name="Sun Q."/>
            <person name="Zhou Y."/>
        </authorList>
    </citation>
    <scope>NUCLEOTIDE SEQUENCE</scope>
    <source>
        <strain evidence="3">CGMCC 1.12785</strain>
    </source>
</reference>
<feature type="domain" description="DUF4350" evidence="2">
    <location>
        <begin position="63"/>
        <end position="267"/>
    </location>
</feature>
<evidence type="ECO:0000313" key="4">
    <source>
        <dbReference type="Proteomes" id="UP000616114"/>
    </source>
</evidence>
<reference evidence="3" key="1">
    <citation type="journal article" date="2014" name="Int. J. Syst. Evol. Microbiol.">
        <title>Complete genome sequence of Corynebacterium casei LMG S-19264T (=DSM 44701T), isolated from a smear-ripened cheese.</title>
        <authorList>
            <consortium name="US DOE Joint Genome Institute (JGI-PGF)"/>
            <person name="Walter F."/>
            <person name="Albersmeier A."/>
            <person name="Kalinowski J."/>
            <person name="Ruckert C."/>
        </authorList>
    </citation>
    <scope>NUCLEOTIDE SEQUENCE</scope>
    <source>
        <strain evidence="3">CGMCC 1.12785</strain>
    </source>
</reference>
<dbReference type="RefSeq" id="WP_188550923.1">
    <property type="nucleotide sequence ID" value="NZ_BMFY01000009.1"/>
</dbReference>
<feature type="transmembrane region" description="Helical" evidence="1">
    <location>
        <begin position="32"/>
        <end position="53"/>
    </location>
</feature>
<keyword evidence="1" id="KW-0472">Membrane</keyword>
<dbReference type="Pfam" id="PF14258">
    <property type="entry name" value="DUF4350"/>
    <property type="match status" value="1"/>
</dbReference>
<evidence type="ECO:0000256" key="1">
    <source>
        <dbReference type="SAM" id="Phobius"/>
    </source>
</evidence>
<evidence type="ECO:0000313" key="3">
    <source>
        <dbReference type="EMBL" id="GGA18404.1"/>
    </source>
</evidence>
<protein>
    <recommendedName>
        <fullName evidence="2">DUF4350 domain-containing protein</fullName>
    </recommendedName>
</protein>
<name>A0A8J2TYV3_9MICO</name>
<keyword evidence="1" id="KW-1133">Transmembrane helix</keyword>
<gene>
    <name evidence="3" type="ORF">GCM10011333_21810</name>
</gene>
<evidence type="ECO:0000259" key="2">
    <source>
        <dbReference type="Pfam" id="PF14258"/>
    </source>
</evidence>
<dbReference type="AlphaFoldDB" id="A0A8J2TYV3"/>
<sequence length="434" mass="44246">MSAQLDTATRGWRAGDGGSALGTARRRIGAGVLWIAAAALALVVSTILALSALRPDAGTPLHPDNAGADGTRAVAEVLSREGVQVEASDEFSAAEAAAREGTTVVVIDPSLNLTGRGAAAVSAAGAASGAPLVLVEPDDGTLRAAGLPLRQAGYWEAAPSLLEQAAGTPGEPVQAGCADPWAQQAADVTAGGMVYALAPGQSGGEVAVCFSPAAGEVEWFDGASESAGSYVRLSHEGRPVTVLGWPGHLSNGRIAEHGNASLALNTLTEGGSRDAVLFYFPRAQDQPATEDGQAAGDVRSVIPGWSGALLLWSALLVLVVVLWRSRRFGPLAMETLPVLVRGTETVEGRAAVYRRAGAYDTALQSLRAAALVRIAHTLRLDSSVPASEIARAAGAAARAPDAVEVLVTAHAADESAFTALARRIAEIESEVHAS</sequence>
<keyword evidence="1" id="KW-0812">Transmembrane</keyword>
<feature type="transmembrane region" description="Helical" evidence="1">
    <location>
        <begin position="302"/>
        <end position="323"/>
    </location>
</feature>
<dbReference type="EMBL" id="BMFY01000009">
    <property type="protein sequence ID" value="GGA18404.1"/>
    <property type="molecule type" value="Genomic_DNA"/>
</dbReference>
<accession>A0A8J2TYV3</accession>
<comment type="caution">
    <text evidence="3">The sequence shown here is derived from an EMBL/GenBank/DDBJ whole genome shotgun (WGS) entry which is preliminary data.</text>
</comment>
<dbReference type="InterPro" id="IPR025646">
    <property type="entry name" value="DUF4350"/>
</dbReference>
<keyword evidence="4" id="KW-1185">Reference proteome</keyword>
<dbReference type="Proteomes" id="UP000616114">
    <property type="component" value="Unassembled WGS sequence"/>
</dbReference>
<organism evidence="3 4">
    <name type="scientific">Sediminivirga luteola</name>
    <dbReference type="NCBI Taxonomy" id="1774748"/>
    <lineage>
        <taxon>Bacteria</taxon>
        <taxon>Bacillati</taxon>
        <taxon>Actinomycetota</taxon>
        <taxon>Actinomycetes</taxon>
        <taxon>Micrococcales</taxon>
        <taxon>Brevibacteriaceae</taxon>
        <taxon>Sediminivirga</taxon>
    </lineage>
</organism>